<dbReference type="RefSeq" id="WP_063555112.1">
    <property type="nucleotide sequence ID" value="NZ_LITT01000013.1"/>
</dbReference>
<organism evidence="1 2">
    <name type="scientific">Clostridium ljungdahlii</name>
    <dbReference type="NCBI Taxonomy" id="1538"/>
    <lineage>
        <taxon>Bacteria</taxon>
        <taxon>Bacillati</taxon>
        <taxon>Bacillota</taxon>
        <taxon>Clostridia</taxon>
        <taxon>Eubacteriales</taxon>
        <taxon>Clostridiaceae</taxon>
        <taxon>Clostridium</taxon>
    </lineage>
</organism>
<protein>
    <submittedName>
        <fullName evidence="1">Uncharacterized protein</fullName>
    </submittedName>
</protein>
<dbReference type="PATRIC" id="fig|1538.10.peg.2036"/>
<dbReference type="EMBL" id="LITT01000013">
    <property type="protein sequence ID" value="OAA90003.1"/>
    <property type="molecule type" value="Genomic_DNA"/>
</dbReference>
<dbReference type="OrthoDB" id="1683820at2"/>
<dbReference type="AlphaFoldDB" id="A0A168R3P9"/>
<dbReference type="Proteomes" id="UP000077407">
    <property type="component" value="Unassembled WGS sequence"/>
</dbReference>
<evidence type="ECO:0000313" key="1">
    <source>
        <dbReference type="EMBL" id="OAA90003.1"/>
    </source>
</evidence>
<evidence type="ECO:0000313" key="2">
    <source>
        <dbReference type="Proteomes" id="UP000077407"/>
    </source>
</evidence>
<sequence>MSCLNTISPTQLAVLSTSIAIVISKDKSPEEINVLGNLIASIGATMLSIAAQKEALKSIQDKKDQIHDLKKELNGLK</sequence>
<name>A0A168R3P9_9CLOT</name>
<accession>A0A168R3P9</accession>
<comment type="caution">
    <text evidence="1">The sequence shown here is derived from an EMBL/GenBank/DDBJ whole genome shotgun (WGS) entry which is preliminary data.</text>
</comment>
<gene>
    <name evidence="1" type="ORF">WY13_01592</name>
</gene>
<reference evidence="1 2" key="1">
    <citation type="journal article" date="2015" name="Biotechnol. Bioeng.">
        <title>Genome sequence and phenotypic characterization of Caulobacter segnis.</title>
        <authorList>
            <person name="Patel S."/>
            <person name="Fletcher B."/>
            <person name="Scott D.C."/>
            <person name="Ely B."/>
        </authorList>
    </citation>
    <scope>NUCLEOTIDE SEQUENCE [LARGE SCALE GENOMIC DNA]</scope>
    <source>
        <strain evidence="1 2">ERI-2</strain>
    </source>
</reference>
<proteinExistence type="predicted"/>